<accession>A0ABQ5NAI6</accession>
<evidence type="ECO:0000313" key="1">
    <source>
        <dbReference type="EMBL" id="GLC32106.1"/>
    </source>
</evidence>
<comment type="caution">
    <text evidence="1">The sequence shown here is derived from an EMBL/GenBank/DDBJ whole genome shotgun (WGS) entry which is preliminary data.</text>
</comment>
<proteinExistence type="predicted"/>
<dbReference type="InterPro" id="IPR011013">
    <property type="entry name" value="Gal_mutarotase_sf_dom"/>
</dbReference>
<organism evidence="1 2">
    <name type="scientific">Clostridium omnivorum</name>
    <dbReference type="NCBI Taxonomy" id="1604902"/>
    <lineage>
        <taxon>Bacteria</taxon>
        <taxon>Bacillati</taxon>
        <taxon>Bacillota</taxon>
        <taxon>Clostridia</taxon>
        <taxon>Eubacteriales</taxon>
        <taxon>Clostridiaceae</taxon>
        <taxon>Clostridium</taxon>
    </lineage>
</organism>
<name>A0ABQ5NAI6_9CLOT</name>
<evidence type="ECO:0000313" key="2">
    <source>
        <dbReference type="Proteomes" id="UP001208567"/>
    </source>
</evidence>
<sequence length="288" mass="33707">MYEVICYKDKYDIYELKDKNTNSWVKVCPERGGIIIAYGVNGKEMLYLDSDTFYDEKANIRGGIPILFPICGQLANGCYEFNGKSYTMKNHGVARISKWIVVNKEDRDQASITIKLESNEETREMYPFDFELIFTYILKDGKLQILQQYKNNSDVKMPIYAGFHPYFYAENKNVNYRTDATKYIDLNDNKIKDFKGAIDLSKMKESAVFINAKKRSISFRIEELNSNIDMQYGEEFKYVVLWSVENKNFVCVEPWMAMTNSFNTKQDIYFIESGEKVNTYLDITVSNY</sequence>
<dbReference type="RefSeq" id="WP_264851415.1">
    <property type="nucleotide sequence ID" value="NZ_BRXR01000001.1"/>
</dbReference>
<gene>
    <name evidence="1" type="ORF">bsdE14_35160</name>
</gene>
<dbReference type="InterPro" id="IPR008183">
    <property type="entry name" value="Aldose_1/G6P_1-epimerase"/>
</dbReference>
<dbReference type="InterPro" id="IPR014718">
    <property type="entry name" value="GH-type_carb-bd"/>
</dbReference>
<protein>
    <recommendedName>
        <fullName evidence="3">Aldose epimerase</fullName>
    </recommendedName>
</protein>
<dbReference type="Pfam" id="PF01263">
    <property type="entry name" value="Aldose_epim"/>
    <property type="match status" value="1"/>
</dbReference>
<reference evidence="1 2" key="1">
    <citation type="journal article" date="2024" name="Int. J. Syst. Evol. Microbiol.">
        <title>Clostridium omnivorum sp. nov., isolated from anoxic soil under the treatment of reductive soil disinfestation.</title>
        <authorList>
            <person name="Ueki A."/>
            <person name="Tonouchi A."/>
            <person name="Kaku N."/>
            <person name="Honma S."/>
            <person name="Ueki K."/>
        </authorList>
    </citation>
    <scope>NUCLEOTIDE SEQUENCE [LARGE SCALE GENOMIC DNA]</scope>
    <source>
        <strain evidence="1 2">E14</strain>
    </source>
</reference>
<dbReference type="Gene3D" id="2.70.98.10">
    <property type="match status" value="1"/>
</dbReference>
<dbReference type="PANTHER" id="PTHR11122:SF13">
    <property type="entry name" value="GLUCOSE-6-PHOSPHATE 1-EPIMERASE"/>
    <property type="match status" value="1"/>
</dbReference>
<evidence type="ECO:0008006" key="3">
    <source>
        <dbReference type="Google" id="ProtNLM"/>
    </source>
</evidence>
<dbReference type="SUPFAM" id="SSF74650">
    <property type="entry name" value="Galactose mutarotase-like"/>
    <property type="match status" value="1"/>
</dbReference>
<dbReference type="EMBL" id="BRXR01000001">
    <property type="protein sequence ID" value="GLC32106.1"/>
    <property type="molecule type" value="Genomic_DNA"/>
</dbReference>
<dbReference type="Proteomes" id="UP001208567">
    <property type="component" value="Unassembled WGS sequence"/>
</dbReference>
<keyword evidence="2" id="KW-1185">Reference proteome</keyword>
<dbReference type="PANTHER" id="PTHR11122">
    <property type="entry name" value="APOSPORY-ASSOCIATED PROTEIN C-RELATED"/>
    <property type="match status" value="1"/>
</dbReference>